<sequence>MSSSKSIPWWNSPRTLLRAILSLDDSAHSIAKGTAIGMFLGLTPTVGIQMVLVMLVSLFVRFNRKAALITVYISNPLTMIPIYWANYKVGTLFFKDTVTHEDFERLLTYHGFSEWLDAIHAVFIDVGMPLLFGSAIVATVGGVITYPVMRWLLRAVGKDKPHDVEKTADPVDAVEPTANNAVKVVERPVNVPPITKPAETAG</sequence>
<name>A0A517ZMC0_9PLAN</name>
<feature type="transmembrane region" description="Helical" evidence="1">
    <location>
        <begin position="130"/>
        <end position="153"/>
    </location>
</feature>
<evidence type="ECO:0000313" key="3">
    <source>
        <dbReference type="EMBL" id="QDU43597.1"/>
    </source>
</evidence>
<protein>
    <recommendedName>
        <fullName evidence="2">DUF2062 domain-containing protein</fullName>
    </recommendedName>
</protein>
<dbReference type="AlphaFoldDB" id="A0A517ZMC0"/>
<keyword evidence="1" id="KW-0812">Transmembrane</keyword>
<proteinExistence type="predicted"/>
<keyword evidence="1" id="KW-1133">Transmembrane helix</keyword>
<dbReference type="EMBL" id="CP036276">
    <property type="protein sequence ID" value="QDU43597.1"/>
    <property type="molecule type" value="Genomic_DNA"/>
</dbReference>
<feature type="domain" description="DUF2062" evidence="2">
    <location>
        <begin position="15"/>
        <end position="156"/>
    </location>
</feature>
<keyword evidence="4" id="KW-1185">Reference proteome</keyword>
<dbReference type="RefSeq" id="WP_145375771.1">
    <property type="nucleotide sequence ID" value="NZ_CP036276.1"/>
</dbReference>
<accession>A0A517ZMC0</accession>
<feature type="transmembrane region" description="Helical" evidence="1">
    <location>
        <begin position="35"/>
        <end position="59"/>
    </location>
</feature>
<evidence type="ECO:0000313" key="4">
    <source>
        <dbReference type="Proteomes" id="UP000319383"/>
    </source>
</evidence>
<dbReference type="Proteomes" id="UP000319383">
    <property type="component" value="Chromosome"/>
</dbReference>
<reference evidence="3 4" key="1">
    <citation type="submission" date="2019-02" db="EMBL/GenBank/DDBJ databases">
        <title>Deep-cultivation of Planctomycetes and their phenomic and genomic characterization uncovers novel biology.</title>
        <authorList>
            <person name="Wiegand S."/>
            <person name="Jogler M."/>
            <person name="Boedeker C."/>
            <person name="Pinto D."/>
            <person name="Vollmers J."/>
            <person name="Rivas-Marin E."/>
            <person name="Kohn T."/>
            <person name="Peeters S.H."/>
            <person name="Heuer A."/>
            <person name="Rast P."/>
            <person name="Oberbeckmann S."/>
            <person name="Bunk B."/>
            <person name="Jeske O."/>
            <person name="Meyerdierks A."/>
            <person name="Storesund J.E."/>
            <person name="Kallscheuer N."/>
            <person name="Luecker S."/>
            <person name="Lage O.M."/>
            <person name="Pohl T."/>
            <person name="Merkel B.J."/>
            <person name="Hornburger P."/>
            <person name="Mueller R.-W."/>
            <person name="Bruemmer F."/>
            <person name="Labrenz M."/>
            <person name="Spormann A.M."/>
            <person name="Op den Camp H."/>
            <person name="Overmann J."/>
            <person name="Amann R."/>
            <person name="Jetten M.S.M."/>
            <person name="Mascher T."/>
            <person name="Medema M.H."/>
            <person name="Devos D.P."/>
            <person name="Kaster A.-K."/>
            <person name="Ovreas L."/>
            <person name="Rohde M."/>
            <person name="Galperin M.Y."/>
            <person name="Jogler C."/>
        </authorList>
    </citation>
    <scope>NUCLEOTIDE SEQUENCE [LARGE SCALE GENOMIC DNA]</scope>
    <source>
        <strain evidence="3 4">Mal52</strain>
    </source>
</reference>
<keyword evidence="1" id="KW-0472">Membrane</keyword>
<gene>
    <name evidence="3" type="ORF">Mal52_20730</name>
</gene>
<feature type="transmembrane region" description="Helical" evidence="1">
    <location>
        <begin position="66"/>
        <end position="85"/>
    </location>
</feature>
<dbReference type="KEGG" id="sdyn:Mal52_20730"/>
<dbReference type="InterPro" id="IPR018639">
    <property type="entry name" value="DUF2062"/>
</dbReference>
<dbReference type="PANTHER" id="PTHR40547">
    <property type="entry name" value="SLL0298 PROTEIN"/>
    <property type="match status" value="1"/>
</dbReference>
<dbReference type="PANTHER" id="PTHR40547:SF1">
    <property type="entry name" value="SLL0298 PROTEIN"/>
    <property type="match status" value="1"/>
</dbReference>
<evidence type="ECO:0000259" key="2">
    <source>
        <dbReference type="Pfam" id="PF09835"/>
    </source>
</evidence>
<evidence type="ECO:0000256" key="1">
    <source>
        <dbReference type="SAM" id="Phobius"/>
    </source>
</evidence>
<dbReference type="Pfam" id="PF09835">
    <property type="entry name" value="DUF2062"/>
    <property type="match status" value="1"/>
</dbReference>
<organism evidence="3 4">
    <name type="scientific">Symmachiella dynata</name>
    <dbReference type="NCBI Taxonomy" id="2527995"/>
    <lineage>
        <taxon>Bacteria</taxon>
        <taxon>Pseudomonadati</taxon>
        <taxon>Planctomycetota</taxon>
        <taxon>Planctomycetia</taxon>
        <taxon>Planctomycetales</taxon>
        <taxon>Planctomycetaceae</taxon>
        <taxon>Symmachiella</taxon>
    </lineage>
</organism>